<dbReference type="AlphaFoldDB" id="A0A090LIP2"/>
<keyword evidence="8" id="KW-0539">Nucleus</keyword>
<dbReference type="EMBL" id="LN609529">
    <property type="protein sequence ID" value="CEF67365.1"/>
    <property type="molecule type" value="Genomic_DNA"/>
</dbReference>
<dbReference type="GO" id="GO:0003697">
    <property type="term" value="F:single-stranded DNA binding"/>
    <property type="evidence" value="ECO:0007669"/>
    <property type="project" value="TreeGrafter"/>
</dbReference>
<keyword evidence="6" id="KW-0269">Exonuclease</keyword>
<comment type="similarity">
    <text evidence="2">Belongs to the tyrosyl-DNA phosphodiesterase family.</text>
</comment>
<keyword evidence="13" id="KW-1185">Reference proteome</keyword>
<dbReference type="STRING" id="34506.A0A090LIP2"/>
<dbReference type="GO" id="GO:0006281">
    <property type="term" value="P:DNA repair"/>
    <property type="evidence" value="ECO:0007669"/>
    <property type="project" value="UniProtKB-KW"/>
</dbReference>
<comment type="subcellular location">
    <subcellularLocation>
        <location evidence="1">Nucleus</location>
    </subcellularLocation>
</comment>
<evidence type="ECO:0000256" key="3">
    <source>
        <dbReference type="ARBA" id="ARBA00022722"/>
    </source>
</evidence>
<accession>A0A090LIP2</accession>
<dbReference type="InterPro" id="IPR010347">
    <property type="entry name" value="Tdp1"/>
</dbReference>
<feature type="binding site" evidence="10">
    <location>
        <position position="122"/>
    </location>
    <ligand>
        <name>substrate</name>
    </ligand>
</feature>
<keyword evidence="5" id="KW-0378">Hydrolase</keyword>
<dbReference type="OMA" id="TINESHM"/>
<dbReference type="Pfam" id="PF06087">
    <property type="entry name" value="Tyr-DNA_phospho"/>
    <property type="match status" value="1"/>
</dbReference>
<gene>
    <name evidence="12 14 15" type="ORF">SRAE_2000202900</name>
</gene>
<dbReference type="PANTHER" id="PTHR12415">
    <property type="entry name" value="TYROSYL-DNA PHOSPHODIESTERASE 1"/>
    <property type="match status" value="1"/>
</dbReference>
<name>A0A090LIP2_STRRB</name>
<evidence type="ECO:0000256" key="2">
    <source>
        <dbReference type="ARBA" id="ARBA00010205"/>
    </source>
</evidence>
<dbReference type="Proteomes" id="UP000035682">
    <property type="component" value="Unplaced"/>
</dbReference>
<evidence type="ECO:0000256" key="8">
    <source>
        <dbReference type="ARBA" id="ARBA00023242"/>
    </source>
</evidence>
<evidence type="ECO:0000256" key="1">
    <source>
        <dbReference type="ARBA" id="ARBA00004123"/>
    </source>
</evidence>
<evidence type="ECO:0000256" key="11">
    <source>
        <dbReference type="PIRSR" id="PIRSR610347-3"/>
    </source>
</evidence>
<dbReference type="SUPFAM" id="SSF56024">
    <property type="entry name" value="Phospholipase D/nuclease"/>
    <property type="match status" value="2"/>
</dbReference>
<evidence type="ECO:0000256" key="7">
    <source>
        <dbReference type="ARBA" id="ARBA00023204"/>
    </source>
</evidence>
<dbReference type="GO" id="GO:0005634">
    <property type="term" value="C:nucleus"/>
    <property type="evidence" value="ECO:0007669"/>
    <property type="project" value="UniProtKB-SubCell"/>
</dbReference>
<evidence type="ECO:0000256" key="4">
    <source>
        <dbReference type="ARBA" id="ARBA00022763"/>
    </source>
</evidence>
<organism evidence="12">
    <name type="scientific">Strongyloides ratti</name>
    <name type="common">Parasitic roundworm</name>
    <dbReference type="NCBI Taxonomy" id="34506"/>
    <lineage>
        <taxon>Eukaryota</taxon>
        <taxon>Metazoa</taxon>
        <taxon>Ecdysozoa</taxon>
        <taxon>Nematoda</taxon>
        <taxon>Chromadorea</taxon>
        <taxon>Rhabditida</taxon>
        <taxon>Tylenchina</taxon>
        <taxon>Panagrolaimomorpha</taxon>
        <taxon>Strongyloidoidea</taxon>
        <taxon>Strongyloididae</taxon>
        <taxon>Strongyloides</taxon>
    </lineage>
</organism>
<feature type="active site" description="Nucleophile" evidence="9">
    <location>
        <position position="120"/>
    </location>
</feature>
<dbReference type="PANTHER" id="PTHR12415:SF0">
    <property type="entry name" value="TYROSYL-DNA PHOSPHODIESTERASE 1"/>
    <property type="match status" value="1"/>
</dbReference>
<dbReference type="RefSeq" id="XP_024506565.1">
    <property type="nucleotide sequence ID" value="XM_024653050.1"/>
</dbReference>
<evidence type="ECO:0000256" key="10">
    <source>
        <dbReference type="PIRSR" id="PIRSR610347-2"/>
    </source>
</evidence>
<dbReference type="Gene3D" id="3.30.870.10">
    <property type="entry name" value="Endonuclease Chain A"/>
    <property type="match status" value="2"/>
</dbReference>
<proteinExistence type="inferred from homology"/>
<protein>
    <submittedName>
        <fullName evidence="12 14">Tyrosyl-DNA phosphodiesterase 1</fullName>
    </submittedName>
</protein>
<feature type="active site" description="Proton donor/acceptor" evidence="9">
    <location>
        <position position="346"/>
    </location>
</feature>
<dbReference type="GO" id="GO:0004527">
    <property type="term" value="F:exonuclease activity"/>
    <property type="evidence" value="ECO:0007669"/>
    <property type="project" value="UniProtKB-KW"/>
</dbReference>
<keyword evidence="7" id="KW-0234">DNA repair</keyword>
<evidence type="ECO:0000256" key="9">
    <source>
        <dbReference type="PIRSR" id="PIRSR610347-1"/>
    </source>
</evidence>
<dbReference type="WBParaSite" id="SRAE_2000202900.1">
    <property type="protein sequence ID" value="SRAE_2000202900.1"/>
    <property type="gene ID" value="WBGene00262236"/>
</dbReference>
<dbReference type="GeneID" id="36379730"/>
<evidence type="ECO:0000313" key="13">
    <source>
        <dbReference type="Proteomes" id="UP000035682"/>
    </source>
</evidence>
<keyword evidence="4" id="KW-0227">DNA damage</keyword>
<reference evidence="14" key="2">
    <citation type="submission" date="2020-12" db="UniProtKB">
        <authorList>
            <consortium name="WormBaseParasite"/>
        </authorList>
    </citation>
    <scope>IDENTIFICATION</scope>
</reference>
<reference evidence="12 13" key="1">
    <citation type="submission" date="2014-09" db="EMBL/GenBank/DDBJ databases">
        <authorList>
            <person name="Martin A.A."/>
        </authorList>
    </citation>
    <scope>NUCLEOTIDE SEQUENCE</scope>
    <source>
        <strain evidence="13">ED321</strain>
        <strain evidence="12">ED321 Heterogonic</strain>
    </source>
</reference>
<evidence type="ECO:0000313" key="12">
    <source>
        <dbReference type="EMBL" id="CEF67365.1"/>
    </source>
</evidence>
<dbReference type="WormBase" id="SRAE_2000202900">
    <property type="protein sequence ID" value="SRP03382"/>
    <property type="gene ID" value="WBGene00262236"/>
</dbReference>
<sequence>MDDSPPEKRFKQNCQQNESPISDGVYLNKIPDIHNDKKINSIHLKDIINNVHPQKSVFFTFYVRESFFDEIYGNYKIGLNNITLIIGVGRDIIKTVKEQKYENDNIKRRYVPMEPYASHHTKLSLFFENDGKPHVVVGTANLNSDEWDNITQALYYAKGQEKLQDYEYEKDFFLTDIVHYLESGYKNQIFYDEDIIPLINDLKKWSFIHIKDRIIFSICGMKIPKVMNSFGMNKIRLLLEECKDKLRQISYFVVQCSSIGFIGPSEKKWLVDGFLKNLTNGQLNSLDKLKIIYPSLDDVRNSINGYESGYLFPYTKRNKEKQGKYINPCLHRWKSETLNRTRYLPHIKTYTAFDHSDKPIYQFIGSHNLSKAAWGEMDAYGTFVMKNYEVGFFTFDEKSMIIPYDLPLVKYQSDQQIWTINESHMELDCNGYVYDINNEILYNTY</sequence>
<keyword evidence="3" id="KW-0540">Nuclease</keyword>
<dbReference type="GO" id="GO:0003690">
    <property type="term" value="F:double-stranded DNA binding"/>
    <property type="evidence" value="ECO:0007669"/>
    <property type="project" value="TreeGrafter"/>
</dbReference>
<evidence type="ECO:0000256" key="5">
    <source>
        <dbReference type="ARBA" id="ARBA00022801"/>
    </source>
</evidence>
<feature type="binding site" evidence="10">
    <location>
        <position position="348"/>
    </location>
    <ligand>
        <name>substrate</name>
    </ligand>
</feature>
<evidence type="ECO:0000313" key="14">
    <source>
        <dbReference type="WBParaSite" id="SRAE_2000202900.1"/>
    </source>
</evidence>
<evidence type="ECO:0000313" key="15">
    <source>
        <dbReference type="WormBase" id="SRAE_2000202900"/>
    </source>
</evidence>
<dbReference type="OrthoDB" id="47785at2759"/>
<dbReference type="GO" id="GO:0017005">
    <property type="term" value="F:3'-tyrosyl-DNA phosphodiesterase activity"/>
    <property type="evidence" value="ECO:0007669"/>
    <property type="project" value="TreeGrafter"/>
</dbReference>
<feature type="site" description="Interaction with DNA" evidence="11">
    <location>
        <position position="370"/>
    </location>
</feature>
<evidence type="ECO:0000256" key="6">
    <source>
        <dbReference type="ARBA" id="ARBA00022839"/>
    </source>
</evidence>
<dbReference type="CTD" id="36379730"/>